<evidence type="ECO:0000313" key="1">
    <source>
        <dbReference type="EMBL" id="GJG57910.1"/>
    </source>
</evidence>
<reference evidence="1" key="1">
    <citation type="journal article" date="2022" name="Int. J. Syst. Evol. Microbiol.">
        <title>Prevotella lacticifex sp. nov., isolated from the rumen of cows.</title>
        <authorList>
            <person name="Shinkai T."/>
            <person name="Ikeyama N."/>
            <person name="Kumagai M."/>
            <person name="Ohmori H."/>
            <person name="Sakamoto M."/>
            <person name="Ohkuma M."/>
            <person name="Mitsumori M."/>
        </authorList>
    </citation>
    <scope>NUCLEOTIDE SEQUENCE</scope>
    <source>
        <strain evidence="1">R5076</strain>
    </source>
</reference>
<organism evidence="1 2">
    <name type="scientific">Prevotella lacticifex</name>
    <dbReference type="NCBI Taxonomy" id="2854755"/>
    <lineage>
        <taxon>Bacteria</taxon>
        <taxon>Pseudomonadati</taxon>
        <taxon>Bacteroidota</taxon>
        <taxon>Bacteroidia</taxon>
        <taxon>Bacteroidales</taxon>
        <taxon>Prevotellaceae</taxon>
        <taxon>Prevotella</taxon>
    </lineage>
</organism>
<proteinExistence type="predicted"/>
<dbReference type="AlphaFoldDB" id="A0A9R1C8D4"/>
<accession>A0A9R1C8D4</accession>
<protein>
    <submittedName>
        <fullName evidence="1">Uncharacterized protein</fullName>
    </submittedName>
</protein>
<evidence type="ECO:0000313" key="2">
    <source>
        <dbReference type="Proteomes" id="UP000825483"/>
    </source>
</evidence>
<dbReference type="Proteomes" id="UP000825483">
    <property type="component" value="Unassembled WGS sequence"/>
</dbReference>
<gene>
    <name evidence="1" type="ORF">PRLR5076_07610</name>
</gene>
<dbReference type="EMBL" id="BPUB01000001">
    <property type="protein sequence ID" value="GJG57910.1"/>
    <property type="molecule type" value="Genomic_DNA"/>
</dbReference>
<comment type="caution">
    <text evidence="1">The sequence shown here is derived from an EMBL/GenBank/DDBJ whole genome shotgun (WGS) entry which is preliminary data.</text>
</comment>
<keyword evidence="2" id="KW-1185">Reference proteome</keyword>
<name>A0A9R1C8D4_9BACT</name>
<sequence length="62" mass="6954">MSNPLSKLTHHLSLNNTANDADESSTNSAHIIMYKYEGKACTMAAMKRARMETQKEMALHKT</sequence>